<keyword evidence="6" id="KW-0479">Metal-binding</keyword>
<evidence type="ECO:0000256" key="3">
    <source>
        <dbReference type="ARBA" id="ARBA00006278"/>
    </source>
</evidence>
<dbReference type="InterPro" id="IPR050369">
    <property type="entry name" value="RBOH/FRE"/>
</dbReference>
<evidence type="ECO:0000256" key="14">
    <source>
        <dbReference type="SAM" id="Phobius"/>
    </source>
</evidence>
<feature type="transmembrane region" description="Helical" evidence="14">
    <location>
        <begin position="297"/>
        <end position="319"/>
    </location>
</feature>
<comment type="cofactor">
    <cofactor evidence="1">
        <name>FAD</name>
        <dbReference type="ChEBI" id="CHEBI:57692"/>
    </cofactor>
</comment>
<accession>A0A3Q7GU56</accession>
<dbReference type="STRING" id="4081.A0A3Q7GU56"/>
<keyword evidence="4" id="KW-0813">Transport</keyword>
<keyword evidence="10" id="KW-0406">Ion transport</keyword>
<dbReference type="SUPFAM" id="SSF52343">
    <property type="entry name" value="Ferredoxin reductase-like, C-terminal NADP-linked domain"/>
    <property type="match status" value="1"/>
</dbReference>
<dbReference type="GO" id="GO:0046872">
    <property type="term" value="F:metal ion binding"/>
    <property type="evidence" value="ECO:0007669"/>
    <property type="project" value="UniProtKB-KW"/>
</dbReference>
<comment type="catalytic activity">
    <reaction evidence="12">
        <text>2 a Fe(II)-siderophore + NAD(+) + H(+) = 2 a Fe(III)-siderophore + NADH</text>
        <dbReference type="Rhea" id="RHEA:15061"/>
        <dbReference type="Rhea" id="RHEA-COMP:11342"/>
        <dbReference type="Rhea" id="RHEA-COMP:11344"/>
        <dbReference type="ChEBI" id="CHEBI:15378"/>
        <dbReference type="ChEBI" id="CHEBI:29033"/>
        <dbReference type="ChEBI" id="CHEBI:29034"/>
        <dbReference type="ChEBI" id="CHEBI:57540"/>
        <dbReference type="ChEBI" id="CHEBI:57945"/>
        <dbReference type="EC" id="1.16.1.7"/>
    </reaction>
</comment>
<dbReference type="Pfam" id="PF08022">
    <property type="entry name" value="FAD_binding_8"/>
    <property type="match status" value="1"/>
</dbReference>
<dbReference type="InParanoid" id="A0A3Q7GU56"/>
<protein>
    <recommendedName>
        <fullName evidence="13">ferric-chelate reductase (NADH)</fullName>
        <ecNumber evidence="13">1.16.1.7</ecNumber>
    </recommendedName>
</protein>
<keyword evidence="17" id="KW-1185">Reference proteome</keyword>
<dbReference type="EnsemblPlants" id="Solyc06g036220.2.1">
    <property type="protein sequence ID" value="Solyc06g036220.2.1"/>
    <property type="gene ID" value="Solyc06g036220.2"/>
</dbReference>
<keyword evidence="7 14" id="KW-1133">Transmembrane helix</keyword>
<dbReference type="PaxDb" id="4081-Solyc06g036220.1.1"/>
<dbReference type="GO" id="GO:0016020">
    <property type="term" value="C:membrane"/>
    <property type="evidence" value="ECO:0007669"/>
    <property type="project" value="UniProtKB-SubCell"/>
</dbReference>
<keyword evidence="5 14" id="KW-0812">Transmembrane</keyword>
<evidence type="ECO:0000256" key="7">
    <source>
        <dbReference type="ARBA" id="ARBA00022989"/>
    </source>
</evidence>
<dbReference type="Gramene" id="Solyc06g036220.2.1">
    <property type="protein sequence ID" value="Solyc06g036220.2.1"/>
    <property type="gene ID" value="Solyc06g036220.2"/>
</dbReference>
<dbReference type="Gene3D" id="3.40.50.80">
    <property type="entry name" value="Nucleotide-binding domain of ferredoxin-NADP reductase (FNR) module"/>
    <property type="match status" value="1"/>
</dbReference>
<dbReference type="FunFam" id="3.40.50.80:FF:000039">
    <property type="entry name" value="Ferric reduction oxidase 3"/>
    <property type="match status" value="1"/>
</dbReference>
<dbReference type="AlphaFoldDB" id="A0A3Q7GU56"/>
<dbReference type="InterPro" id="IPR017927">
    <property type="entry name" value="FAD-bd_FR_type"/>
</dbReference>
<dbReference type="PROSITE" id="PS51384">
    <property type="entry name" value="FAD_FR"/>
    <property type="match status" value="1"/>
</dbReference>
<evidence type="ECO:0000256" key="2">
    <source>
        <dbReference type="ARBA" id="ARBA00004141"/>
    </source>
</evidence>
<dbReference type="Proteomes" id="UP000004994">
    <property type="component" value="Chromosome 6"/>
</dbReference>
<name>A0A3Q7GU56_SOLLC</name>
<organism evidence="16">
    <name type="scientific">Solanum lycopersicum</name>
    <name type="common">Tomato</name>
    <name type="synonym">Lycopersicon esculentum</name>
    <dbReference type="NCBI Taxonomy" id="4081"/>
    <lineage>
        <taxon>Eukaryota</taxon>
        <taxon>Viridiplantae</taxon>
        <taxon>Streptophyta</taxon>
        <taxon>Embryophyta</taxon>
        <taxon>Tracheophyta</taxon>
        <taxon>Spermatophyta</taxon>
        <taxon>Magnoliopsida</taxon>
        <taxon>eudicotyledons</taxon>
        <taxon>Gunneridae</taxon>
        <taxon>Pentapetalae</taxon>
        <taxon>asterids</taxon>
        <taxon>lamiids</taxon>
        <taxon>Solanales</taxon>
        <taxon>Solanaceae</taxon>
        <taxon>Solanoideae</taxon>
        <taxon>Solaneae</taxon>
        <taxon>Solanum</taxon>
        <taxon>Solanum subgen. Lycopersicon</taxon>
    </lineage>
</organism>
<evidence type="ECO:0000256" key="1">
    <source>
        <dbReference type="ARBA" id="ARBA00001974"/>
    </source>
</evidence>
<evidence type="ECO:0000313" key="17">
    <source>
        <dbReference type="Proteomes" id="UP000004994"/>
    </source>
</evidence>
<feature type="transmembrane region" description="Helical" evidence="14">
    <location>
        <begin position="38"/>
        <end position="58"/>
    </location>
</feature>
<comment type="similarity">
    <text evidence="3">Belongs to the ferric reductase (FRE) family.</text>
</comment>
<keyword evidence="9" id="KW-0408">Iron</keyword>
<dbReference type="CDD" id="cd06186">
    <property type="entry name" value="NOX_Duox_like_FAD_NADP"/>
    <property type="match status" value="1"/>
</dbReference>
<sequence>MKIEQIMEWNKVGISIVTGEVSLFAGIAMWMTSFLRVGFIYSCITPPGFYLFLIDWYLRFLQSLQCVSLVSARVLPCQAVELNFSKTIVLTVYFSILISGIRYNPTSSVFINVPSILKLQWHPFTVTSNSNMEPEKLSIVIKSEGKWSQKLFEKLSSTTPGHHLQVSIEGPYGPSSTQFLSACRHDMLIMVSGGSGITPFISIIRELIYIAGSTSCKIPKVLLVAAFKKSTNLAMLELLLPLSGTNYNILRLQIQTEAYVTRETEPLKDNQKFLKTLWLKPNASERPVSAVLGQNNWLCLVAIIISSSLMFLLCFAEIVTECEESIFVSGPRRMKQEIAIICSASVATNLHFESISFNS</sequence>
<feature type="transmembrane region" description="Helical" evidence="14">
    <location>
        <begin position="12"/>
        <end position="32"/>
    </location>
</feature>
<evidence type="ECO:0000256" key="8">
    <source>
        <dbReference type="ARBA" id="ARBA00023002"/>
    </source>
</evidence>
<evidence type="ECO:0000256" key="5">
    <source>
        <dbReference type="ARBA" id="ARBA00022692"/>
    </source>
</evidence>
<dbReference type="PANTHER" id="PTHR11972:SF41">
    <property type="entry name" value="FERRIC REDUCTION OXIDASE 2"/>
    <property type="match status" value="1"/>
</dbReference>
<reference evidence="16" key="1">
    <citation type="journal article" date="2012" name="Nature">
        <title>The tomato genome sequence provides insights into fleshy fruit evolution.</title>
        <authorList>
            <consortium name="Tomato Genome Consortium"/>
        </authorList>
    </citation>
    <scope>NUCLEOTIDE SEQUENCE [LARGE SCALE GENOMIC DNA]</scope>
    <source>
        <strain evidence="16">cv. Heinz 1706</strain>
    </source>
</reference>
<dbReference type="EC" id="1.16.1.7" evidence="13"/>
<evidence type="ECO:0000256" key="12">
    <source>
        <dbReference type="ARBA" id="ARBA00050970"/>
    </source>
</evidence>
<keyword evidence="8" id="KW-0560">Oxidoreductase</keyword>
<evidence type="ECO:0000259" key="15">
    <source>
        <dbReference type="PROSITE" id="PS51384"/>
    </source>
</evidence>
<dbReference type="InterPro" id="IPR013112">
    <property type="entry name" value="FAD-bd_8"/>
</dbReference>
<evidence type="ECO:0000256" key="9">
    <source>
        <dbReference type="ARBA" id="ARBA00023004"/>
    </source>
</evidence>
<dbReference type="OMA" id="CHINGAH"/>
<comment type="subcellular location">
    <subcellularLocation>
        <location evidence="2">Membrane</location>
        <topology evidence="2">Multi-pass membrane protein</topology>
    </subcellularLocation>
</comment>
<reference evidence="16" key="2">
    <citation type="submission" date="2019-01" db="UniProtKB">
        <authorList>
            <consortium name="EnsemblPlants"/>
        </authorList>
    </citation>
    <scope>IDENTIFICATION</scope>
    <source>
        <strain evidence="16">cv. Heinz 1706</strain>
    </source>
</reference>
<evidence type="ECO:0000256" key="4">
    <source>
        <dbReference type="ARBA" id="ARBA00022448"/>
    </source>
</evidence>
<evidence type="ECO:0000256" key="11">
    <source>
        <dbReference type="ARBA" id="ARBA00023136"/>
    </source>
</evidence>
<feature type="domain" description="FAD-binding FR-type" evidence="15">
    <location>
        <begin position="67"/>
        <end position="178"/>
    </location>
</feature>
<dbReference type="GO" id="GO:0140618">
    <property type="term" value="F:ferric-chelate reductase (NADH) activity"/>
    <property type="evidence" value="ECO:0007669"/>
    <property type="project" value="UniProtKB-EC"/>
</dbReference>
<keyword evidence="11 14" id="KW-0472">Membrane</keyword>
<proteinExistence type="inferred from homology"/>
<evidence type="ECO:0000256" key="10">
    <source>
        <dbReference type="ARBA" id="ARBA00023065"/>
    </source>
</evidence>
<evidence type="ECO:0000256" key="13">
    <source>
        <dbReference type="ARBA" id="ARBA00066905"/>
    </source>
</evidence>
<dbReference type="InterPro" id="IPR013121">
    <property type="entry name" value="Fe_red_NAD-bd_6"/>
</dbReference>
<dbReference type="InterPro" id="IPR039261">
    <property type="entry name" value="FNR_nucleotide-bd"/>
</dbReference>
<dbReference type="GO" id="GO:0006811">
    <property type="term" value="P:monoatomic ion transport"/>
    <property type="evidence" value="ECO:0007669"/>
    <property type="project" value="UniProtKB-KW"/>
</dbReference>
<evidence type="ECO:0000256" key="6">
    <source>
        <dbReference type="ARBA" id="ARBA00022723"/>
    </source>
</evidence>
<dbReference type="PANTHER" id="PTHR11972">
    <property type="entry name" value="NADPH OXIDASE"/>
    <property type="match status" value="1"/>
</dbReference>
<evidence type="ECO:0000313" key="16">
    <source>
        <dbReference type="EnsemblPlants" id="Solyc06g036220.2.1"/>
    </source>
</evidence>
<dbReference type="Pfam" id="PF08030">
    <property type="entry name" value="NAD_binding_6"/>
    <property type="match status" value="1"/>
</dbReference>